<evidence type="ECO:0000313" key="5">
    <source>
        <dbReference type="Proteomes" id="UP001329915"/>
    </source>
</evidence>
<proteinExistence type="predicted"/>
<protein>
    <submittedName>
        <fullName evidence="4">Recombinase family protein</fullName>
    </submittedName>
</protein>
<dbReference type="Pfam" id="PF00239">
    <property type="entry name" value="Resolvase"/>
    <property type="match status" value="1"/>
</dbReference>
<dbReference type="KEGG" id="dbc:MFMK1_000817"/>
<name>A0AAU0UIY7_9FIRM</name>
<keyword evidence="1" id="KW-0175">Coiled coil</keyword>
<dbReference type="EMBL" id="CP121694">
    <property type="protein sequence ID" value="WRO21026.1"/>
    <property type="molecule type" value="Genomic_DNA"/>
</dbReference>
<dbReference type="InterPro" id="IPR006119">
    <property type="entry name" value="Resolv_N"/>
</dbReference>
<dbReference type="SUPFAM" id="SSF53041">
    <property type="entry name" value="Resolvase-like"/>
    <property type="match status" value="1"/>
</dbReference>
<dbReference type="PROSITE" id="PS51736">
    <property type="entry name" value="RECOMBINASES_3"/>
    <property type="match status" value="1"/>
</dbReference>
<dbReference type="SMART" id="SM00857">
    <property type="entry name" value="Resolvase"/>
    <property type="match status" value="1"/>
</dbReference>
<reference evidence="4 5" key="1">
    <citation type="submission" date="2023-04" db="EMBL/GenBank/DDBJ databases">
        <authorList>
            <person name="Hsu D."/>
        </authorList>
    </citation>
    <scope>NUCLEOTIDE SEQUENCE [LARGE SCALE GENOMIC DNA]</scope>
    <source>
        <strain evidence="4 5">MK1</strain>
    </source>
</reference>
<evidence type="ECO:0000313" key="4">
    <source>
        <dbReference type="EMBL" id="WRO21026.1"/>
    </source>
</evidence>
<dbReference type="Gene3D" id="3.90.1750.20">
    <property type="entry name" value="Putative Large Serine Recombinase, Chain B, Domain 2"/>
    <property type="match status" value="1"/>
</dbReference>
<dbReference type="GO" id="GO:0000150">
    <property type="term" value="F:DNA strand exchange activity"/>
    <property type="evidence" value="ECO:0007669"/>
    <property type="project" value="InterPro"/>
</dbReference>
<dbReference type="Pfam" id="PF13408">
    <property type="entry name" value="Zn_ribbon_recom"/>
    <property type="match status" value="1"/>
</dbReference>
<organism evidence="4 5">
    <name type="scientific">Metallumcola ferriviriculae</name>
    <dbReference type="NCBI Taxonomy" id="3039180"/>
    <lineage>
        <taxon>Bacteria</taxon>
        <taxon>Bacillati</taxon>
        <taxon>Bacillota</taxon>
        <taxon>Clostridia</taxon>
        <taxon>Neomoorellales</taxon>
        <taxon>Desulfitibacteraceae</taxon>
        <taxon>Metallumcola</taxon>
    </lineage>
</organism>
<dbReference type="InterPro" id="IPR038109">
    <property type="entry name" value="DNA_bind_recomb_sf"/>
</dbReference>
<dbReference type="PANTHER" id="PTHR30461">
    <property type="entry name" value="DNA-INVERTASE FROM LAMBDOID PROPHAGE"/>
    <property type="match status" value="1"/>
</dbReference>
<feature type="coiled-coil region" evidence="1">
    <location>
        <begin position="454"/>
        <end position="488"/>
    </location>
</feature>
<accession>A0AAU0UIY7</accession>
<dbReference type="PROSITE" id="PS51737">
    <property type="entry name" value="RECOMBINASE_DNA_BIND"/>
    <property type="match status" value="1"/>
</dbReference>
<evidence type="ECO:0000259" key="2">
    <source>
        <dbReference type="PROSITE" id="PS51736"/>
    </source>
</evidence>
<dbReference type="GO" id="GO:0003677">
    <property type="term" value="F:DNA binding"/>
    <property type="evidence" value="ECO:0007669"/>
    <property type="project" value="InterPro"/>
</dbReference>
<dbReference type="Pfam" id="PF07508">
    <property type="entry name" value="Recombinase"/>
    <property type="match status" value="1"/>
</dbReference>
<dbReference type="CDD" id="cd00338">
    <property type="entry name" value="Ser_Recombinase"/>
    <property type="match status" value="1"/>
</dbReference>
<dbReference type="Proteomes" id="UP001329915">
    <property type="component" value="Chromosome"/>
</dbReference>
<dbReference type="AlphaFoldDB" id="A0AAU0UIY7"/>
<dbReference type="InterPro" id="IPR025827">
    <property type="entry name" value="Zn_ribbon_recom_dom"/>
</dbReference>
<sequence length="530" mass="60384">MYPARAVKVIPATAGLFAPIAAGTPATKRVAAYARVSTDNDEQLSSYEAQVDYYTRHIKSNPAWMFIEVYADEGISATSTKKRDGFNKMIADALAGEIDLIITKSVSRFARNTVDTLTTVRQLKEKGVEVYFEKENIYTLDSKGELLISIMSSLAQEESRSISANVTWGQRKRFADGKVSLPYGQFLGYEKGEDGLPKIVEKEAEFVRLIYKLFLEGKTPSGIAKHLTEKGIKTPAGKQKWQPSTVTSILQNEKYKGDAVLQKSFTVDFLTKKKKINEGEIPQYYVENSHPAIISPETYELVQEEFRRRKAAGRYTSAINCFASRIVCGDCGGFYGRKIWHSTTKYANTVWQCNNKFRKRTYCNTPHLKEEVLKRAFVEAFNSLIENKDEILSTYNEIIVTITDFKKQEKESQKINEECTVIEAAVEKLIAENARSAIDQKEYTKRYTPLATRYNELQNRKQELNSEIAILKARRNQMNAFIRQLKEQKELLTEFNESLWCATVNAVVVKSNEEITFQFKDGTELPWGIE</sequence>
<dbReference type="PANTHER" id="PTHR30461:SF23">
    <property type="entry name" value="DNA RECOMBINASE-RELATED"/>
    <property type="match status" value="1"/>
</dbReference>
<dbReference type="InterPro" id="IPR050639">
    <property type="entry name" value="SSR_resolvase"/>
</dbReference>
<dbReference type="Gene3D" id="3.40.50.1390">
    <property type="entry name" value="Resolvase, N-terminal catalytic domain"/>
    <property type="match status" value="1"/>
</dbReference>
<feature type="domain" description="Recombinase" evidence="3">
    <location>
        <begin position="186"/>
        <end position="312"/>
    </location>
</feature>
<keyword evidence="5" id="KW-1185">Reference proteome</keyword>
<gene>
    <name evidence="4" type="ORF">MFMK1_000817</name>
</gene>
<evidence type="ECO:0000259" key="3">
    <source>
        <dbReference type="PROSITE" id="PS51737"/>
    </source>
</evidence>
<dbReference type="InterPro" id="IPR011109">
    <property type="entry name" value="DNA_bind_recombinase_dom"/>
</dbReference>
<evidence type="ECO:0000256" key="1">
    <source>
        <dbReference type="SAM" id="Coils"/>
    </source>
</evidence>
<dbReference type="InterPro" id="IPR036162">
    <property type="entry name" value="Resolvase-like_N_sf"/>
</dbReference>
<feature type="domain" description="Resolvase/invertase-type recombinase catalytic" evidence="2">
    <location>
        <begin position="29"/>
        <end position="177"/>
    </location>
</feature>
<dbReference type="RefSeq" id="WP_366923895.1">
    <property type="nucleotide sequence ID" value="NZ_CP121694.1"/>
</dbReference>